<feature type="chain" id="PRO_5035294393" description="Spore coat protein U domain-containing protein" evidence="1">
    <location>
        <begin position="29"/>
        <end position="137"/>
    </location>
</feature>
<sequence length="137" mass="14932">MSVRLTTRLAAVLLMIAGVFAVPSTASAATFVCGSSDINGSFLFRACIDDTDQGQMWYELQITNRSTISRSVTWNISYFTQSILFSCSGTRTTSIGAQQTAKYYCVGVKYIGRTYMNVSKVTVGSTTVHVASPTLYF</sequence>
<evidence type="ECO:0000256" key="1">
    <source>
        <dbReference type="SAM" id="SignalP"/>
    </source>
</evidence>
<organism evidence="2 3">
    <name type="scientific">Rhizocola hellebori</name>
    <dbReference type="NCBI Taxonomy" id="1392758"/>
    <lineage>
        <taxon>Bacteria</taxon>
        <taxon>Bacillati</taxon>
        <taxon>Actinomycetota</taxon>
        <taxon>Actinomycetes</taxon>
        <taxon>Micromonosporales</taxon>
        <taxon>Micromonosporaceae</taxon>
        <taxon>Rhizocola</taxon>
    </lineage>
</organism>
<feature type="signal peptide" evidence="1">
    <location>
        <begin position="1"/>
        <end position="28"/>
    </location>
</feature>
<dbReference type="EMBL" id="BONY01000002">
    <property type="protein sequence ID" value="GIH02529.1"/>
    <property type="molecule type" value="Genomic_DNA"/>
</dbReference>
<evidence type="ECO:0000313" key="3">
    <source>
        <dbReference type="Proteomes" id="UP000612899"/>
    </source>
</evidence>
<keyword evidence="3" id="KW-1185">Reference proteome</keyword>
<dbReference type="RefSeq" id="WP_203906464.1">
    <property type="nucleotide sequence ID" value="NZ_BONY01000002.1"/>
</dbReference>
<name>A0A8J3VCG5_9ACTN</name>
<proteinExistence type="predicted"/>
<evidence type="ECO:0008006" key="4">
    <source>
        <dbReference type="Google" id="ProtNLM"/>
    </source>
</evidence>
<accession>A0A8J3VCG5</accession>
<comment type="caution">
    <text evidence="2">The sequence shown here is derived from an EMBL/GenBank/DDBJ whole genome shotgun (WGS) entry which is preliminary data.</text>
</comment>
<reference evidence="2" key="1">
    <citation type="submission" date="2021-01" db="EMBL/GenBank/DDBJ databases">
        <title>Whole genome shotgun sequence of Rhizocola hellebori NBRC 109834.</title>
        <authorList>
            <person name="Komaki H."/>
            <person name="Tamura T."/>
        </authorList>
    </citation>
    <scope>NUCLEOTIDE SEQUENCE</scope>
    <source>
        <strain evidence="2">NBRC 109834</strain>
    </source>
</reference>
<gene>
    <name evidence="2" type="ORF">Rhe02_05960</name>
</gene>
<evidence type="ECO:0000313" key="2">
    <source>
        <dbReference type="EMBL" id="GIH02529.1"/>
    </source>
</evidence>
<dbReference type="AlphaFoldDB" id="A0A8J3VCG5"/>
<dbReference type="Proteomes" id="UP000612899">
    <property type="component" value="Unassembled WGS sequence"/>
</dbReference>
<protein>
    <recommendedName>
        <fullName evidence="4">Spore coat protein U domain-containing protein</fullName>
    </recommendedName>
</protein>
<keyword evidence="1" id="KW-0732">Signal</keyword>